<dbReference type="Pfam" id="PF24473">
    <property type="entry name" value="CON_HrpB"/>
    <property type="match status" value="1"/>
</dbReference>
<keyword evidence="2 5" id="KW-0547">Nucleotide-binding</keyword>
<keyword evidence="1" id="KW-0378">Hydrolase</keyword>
<proteinExistence type="predicted"/>
<dbReference type="Pfam" id="PF08482">
    <property type="entry name" value="HrpB_C"/>
    <property type="match status" value="1"/>
</dbReference>
<dbReference type="Proteomes" id="UP001247805">
    <property type="component" value="Unassembled WGS sequence"/>
</dbReference>
<dbReference type="PANTHER" id="PTHR43519:SF1">
    <property type="entry name" value="ATP-DEPENDENT RNA HELICASE HRPB"/>
    <property type="match status" value="1"/>
</dbReference>
<name>A0ABU3SSC2_9ALTE</name>
<protein>
    <submittedName>
        <fullName evidence="5">ATP-dependent helicase C-terminal domain-containing protein</fullName>
    </submittedName>
</protein>
<comment type="caution">
    <text evidence="5">The sequence shown here is derived from an EMBL/GenBank/DDBJ whole genome shotgun (WGS) entry which is preliminary data.</text>
</comment>
<keyword evidence="6" id="KW-1185">Reference proteome</keyword>
<organism evidence="5 6">
    <name type="scientific">Paraglaciecola aquimarina</name>
    <dbReference type="NCBI Taxonomy" id="1235557"/>
    <lineage>
        <taxon>Bacteria</taxon>
        <taxon>Pseudomonadati</taxon>
        <taxon>Pseudomonadota</taxon>
        <taxon>Gammaproteobacteria</taxon>
        <taxon>Alteromonadales</taxon>
        <taxon>Alteromonadaceae</taxon>
        <taxon>Paraglaciecola</taxon>
    </lineage>
</organism>
<dbReference type="InterPro" id="IPR007502">
    <property type="entry name" value="Helicase-assoc_dom"/>
</dbReference>
<reference evidence="5 6" key="1">
    <citation type="submission" date="2023-10" db="EMBL/GenBank/DDBJ databases">
        <title>Glaciecola aquimarina strain GGW-M5 nov., isolated from a coastal seawater.</title>
        <authorList>
            <person name="Bayburt H."/>
            <person name="Kim J.M."/>
            <person name="Choi B.J."/>
            <person name="Jeon C.O."/>
        </authorList>
    </citation>
    <scope>NUCLEOTIDE SEQUENCE [LARGE SCALE GENOMIC DNA]</scope>
    <source>
        <strain evidence="5 6">KCTC 32108</strain>
    </source>
</reference>
<keyword evidence="2 5" id="KW-0067">ATP-binding</keyword>
<gene>
    <name evidence="5" type="ORF">RS130_02285</name>
</gene>
<dbReference type="RefSeq" id="WP_316024608.1">
    <property type="nucleotide sequence ID" value="NZ_JAWDIO010000002.1"/>
</dbReference>
<dbReference type="InterPro" id="IPR056329">
    <property type="entry name" value="CON_HrpB"/>
</dbReference>
<dbReference type="EMBL" id="JAWDIO010000002">
    <property type="protein sequence ID" value="MDU0352904.1"/>
    <property type="molecule type" value="Genomic_DNA"/>
</dbReference>
<dbReference type="GO" id="GO:0004386">
    <property type="term" value="F:helicase activity"/>
    <property type="evidence" value="ECO:0007669"/>
    <property type="project" value="UniProtKB-KW"/>
</dbReference>
<dbReference type="InterPro" id="IPR013689">
    <property type="entry name" value="RNA_helicase_ATP-dep_HrpB_C"/>
</dbReference>
<evidence type="ECO:0000313" key="6">
    <source>
        <dbReference type="Proteomes" id="UP001247805"/>
    </source>
</evidence>
<sequence>MSSFILESAVWGADVKELQLIDYPSDAQLAQGRDLLNRLNVFDSKQGLTSLGRQVHALGCNASIAVMLLKSQKISPAHLSLACALAALFESKDPMPRYNGQSTGAEISARLHFLLKQKNHAIWQIIRLWHKKLSCALVDWPFIDVAVLVGFAFPVWLAKQRSNESYQLANGAGAMLFKDDELLEQKWLAVAAMLSTDKQGNDRQQNNARIRYAEPISLAQIEQHFAYLLNESEVLQWDESQQKISAQKRKLLGEIVIQKQPMARPSAEQIVNMWQQVIVKKGIAALPFDDDSWQYIFRVRLASDLNKDNVWPDFSEQGLLHSADLWLLPYLSDKTTWQQLSQCQFLQQLKSQLDYQQQQELDKLLPEKLLLPSGRHGRLIYTESNKVTLSVRMQEMYGMREHPVIGLGQIALTIELLSPAQRPIQTTQDLPGFWQGSYQQVQKEMKGRYPRHFWPDSPATSPATTTTKKRMNIK</sequence>
<accession>A0ABU3SSC2</accession>
<evidence type="ECO:0000313" key="5">
    <source>
        <dbReference type="EMBL" id="MDU0352904.1"/>
    </source>
</evidence>
<evidence type="ECO:0000256" key="1">
    <source>
        <dbReference type="ARBA" id="ARBA00022801"/>
    </source>
</evidence>
<evidence type="ECO:0000256" key="2">
    <source>
        <dbReference type="ARBA" id="ARBA00022806"/>
    </source>
</evidence>
<evidence type="ECO:0000256" key="3">
    <source>
        <dbReference type="SAM" id="MobiDB-lite"/>
    </source>
</evidence>
<feature type="compositionally biased region" description="Low complexity" evidence="3">
    <location>
        <begin position="457"/>
        <end position="466"/>
    </location>
</feature>
<evidence type="ECO:0000259" key="4">
    <source>
        <dbReference type="SMART" id="SM00847"/>
    </source>
</evidence>
<keyword evidence="2 5" id="KW-0347">Helicase</keyword>
<feature type="domain" description="Helicase-associated" evidence="4">
    <location>
        <begin position="31"/>
        <end position="124"/>
    </location>
</feature>
<dbReference type="Gene3D" id="1.20.120.1080">
    <property type="match status" value="1"/>
</dbReference>
<dbReference type="PANTHER" id="PTHR43519">
    <property type="entry name" value="ATP-DEPENDENT RNA HELICASE HRPB"/>
    <property type="match status" value="1"/>
</dbReference>
<dbReference type="SMART" id="SM00847">
    <property type="entry name" value="HA2"/>
    <property type="match status" value="1"/>
</dbReference>
<feature type="region of interest" description="Disordered" evidence="3">
    <location>
        <begin position="449"/>
        <end position="474"/>
    </location>
</feature>